<evidence type="ECO:0000256" key="4">
    <source>
        <dbReference type="ARBA" id="ARBA00022670"/>
    </source>
</evidence>
<keyword evidence="10" id="KW-1015">Disulfide bond</keyword>
<dbReference type="InterPro" id="IPR000834">
    <property type="entry name" value="Peptidase_M14"/>
</dbReference>
<feature type="signal peptide" evidence="12">
    <location>
        <begin position="1"/>
        <end position="17"/>
    </location>
</feature>
<evidence type="ECO:0000256" key="8">
    <source>
        <dbReference type="ARBA" id="ARBA00022833"/>
    </source>
</evidence>
<dbReference type="PROSITE" id="PS00132">
    <property type="entry name" value="CARBOXYPEPT_ZN_1"/>
    <property type="match status" value="1"/>
</dbReference>
<dbReference type="FunFam" id="3.40.630.10:FF:000056">
    <property type="entry name" value="Zinc carboxypeptidase"/>
    <property type="match status" value="1"/>
</dbReference>
<dbReference type="PROSITE" id="PS52035">
    <property type="entry name" value="PEPTIDASE_M14"/>
    <property type="match status" value="1"/>
</dbReference>
<dbReference type="InterPro" id="IPR057247">
    <property type="entry name" value="CARBOXYPEPT_ZN_2"/>
</dbReference>
<dbReference type="GO" id="GO:0008270">
    <property type="term" value="F:zinc ion binding"/>
    <property type="evidence" value="ECO:0007669"/>
    <property type="project" value="InterPro"/>
</dbReference>
<reference evidence="14" key="4">
    <citation type="submission" date="2025-09" db="UniProtKB">
        <authorList>
            <consortium name="Ensembl"/>
        </authorList>
    </citation>
    <scope>IDENTIFICATION</scope>
</reference>
<dbReference type="Gene3D" id="3.30.70.340">
    <property type="entry name" value="Metallocarboxypeptidase-like"/>
    <property type="match status" value="1"/>
</dbReference>
<dbReference type="PRINTS" id="PR00765">
    <property type="entry name" value="CRBOXYPTASEA"/>
</dbReference>
<dbReference type="OMA" id="DINWSGE"/>
<keyword evidence="4" id="KW-0645">Protease</keyword>
<dbReference type="HOGENOM" id="CLU_019326_0_0_1"/>
<proteinExistence type="inferred from homology"/>
<sequence length="417" mass="47075">KMKFFVGVLFLVQLAVSVRFDGDQVITVVPRTPQHVKLLRDVGRVTEVDFWSPDDASGVLVGHPVDIRFPGSYAKVAKELLRKAGMSYQIKIENVQELVNKQFDRNGAHTRAGGYDYYVYHTYDEIQQWISDMATQFPTLARQSLLTTSTEGRAVNMLTLGSSTDKPIFLIDCGVHAREWIAPAFCQFFVHELLTLYETDAQVKTMMDELTWVIVPLLNVDGYEYTWSDDRMWRKTRSNYGTACSGVDANRNFDINWSGEGASTNPCSNTYCGPSVESEPIVKALSDIIRENTGNIRGYIAFHSYSQVFVYPYSYAFEDTANADQLYDLSSRASQAIKDTTGMDYTFGPGYDSMYLVSGGSKDMAYNNQIPLSWTVELRDTGRYGFVLPESQIEGTCQEMYQAMIVIADEAMKVNIY</sequence>
<keyword evidence="8" id="KW-0862">Zinc</keyword>
<evidence type="ECO:0000256" key="2">
    <source>
        <dbReference type="ARBA" id="ARBA00005988"/>
    </source>
</evidence>
<dbReference type="Pfam" id="PF00246">
    <property type="entry name" value="Peptidase_M14"/>
    <property type="match status" value="1"/>
</dbReference>
<dbReference type="PROSITE" id="PS00133">
    <property type="entry name" value="CARBOXYPEPT_ZN_2"/>
    <property type="match status" value="1"/>
</dbReference>
<evidence type="ECO:0000256" key="9">
    <source>
        <dbReference type="ARBA" id="ARBA00023049"/>
    </source>
</evidence>
<comment type="similarity">
    <text evidence="2 11">Belongs to the peptidase M14 family.</text>
</comment>
<dbReference type="STRING" id="7719.ENSCINP00000008430"/>
<reference evidence="14" key="3">
    <citation type="submission" date="2025-08" db="UniProtKB">
        <authorList>
            <consortium name="Ensembl"/>
        </authorList>
    </citation>
    <scope>IDENTIFICATION</scope>
</reference>
<dbReference type="SMART" id="SM00631">
    <property type="entry name" value="Zn_pept"/>
    <property type="match status" value="1"/>
</dbReference>
<keyword evidence="15" id="KW-1185">Reference proteome</keyword>
<dbReference type="Ensembl" id="ENSCINT00000008430.3">
    <property type="protein sequence ID" value="ENSCINP00000008430.3"/>
    <property type="gene ID" value="ENSCING00000004085.3"/>
</dbReference>
<feature type="chain" id="PRO_5003351374" description="Peptidase M14 domain-containing protein" evidence="12">
    <location>
        <begin position="18"/>
        <end position="417"/>
    </location>
</feature>
<organism evidence="14 15">
    <name type="scientific">Ciona intestinalis</name>
    <name type="common">Transparent sea squirt</name>
    <name type="synonym">Ascidia intestinalis</name>
    <dbReference type="NCBI Taxonomy" id="7719"/>
    <lineage>
        <taxon>Eukaryota</taxon>
        <taxon>Metazoa</taxon>
        <taxon>Chordata</taxon>
        <taxon>Tunicata</taxon>
        <taxon>Ascidiacea</taxon>
        <taxon>Phlebobranchia</taxon>
        <taxon>Cionidae</taxon>
        <taxon>Ciona</taxon>
    </lineage>
</organism>
<dbReference type="FunFam" id="3.30.70.340:FF:000002">
    <property type="entry name" value="Carboxypeptidase A"/>
    <property type="match status" value="1"/>
</dbReference>
<dbReference type="PANTHER" id="PTHR11705">
    <property type="entry name" value="PROTEASE FAMILY M14 CARBOXYPEPTIDASE A,B"/>
    <property type="match status" value="1"/>
</dbReference>
<dbReference type="GO" id="GO:0006508">
    <property type="term" value="P:proteolysis"/>
    <property type="evidence" value="ECO:0000318"/>
    <property type="project" value="GO_Central"/>
</dbReference>
<dbReference type="AlphaFoldDB" id="F6YI37"/>
<dbReference type="GeneTree" id="ENSGT00940000157819"/>
<dbReference type="EMBL" id="EAAA01002338">
    <property type="status" value="NOT_ANNOTATED_CDS"/>
    <property type="molecule type" value="Genomic_DNA"/>
</dbReference>
<feature type="active site" description="Proton donor/acceptor" evidence="11">
    <location>
        <position position="377"/>
    </location>
</feature>
<keyword evidence="7" id="KW-0378">Hydrolase</keyword>
<evidence type="ECO:0000256" key="7">
    <source>
        <dbReference type="ARBA" id="ARBA00022801"/>
    </source>
</evidence>
<dbReference type="FunCoup" id="F6YI37">
    <property type="interactions" value="6"/>
</dbReference>
<dbReference type="InterPro" id="IPR057246">
    <property type="entry name" value="CARBOXYPEPT_ZN_1"/>
</dbReference>
<reference evidence="14" key="2">
    <citation type="journal article" date="2008" name="Genome Biol.">
        <title>Improved genome assembly and evidence-based global gene model set for the chordate Ciona intestinalis: new insight into intron and operon populations.</title>
        <authorList>
            <person name="Satou Y."/>
            <person name="Mineta K."/>
            <person name="Ogasawara M."/>
            <person name="Sasakura Y."/>
            <person name="Shoguchi E."/>
            <person name="Ueno K."/>
            <person name="Yamada L."/>
            <person name="Matsumoto J."/>
            <person name="Wasserscheid J."/>
            <person name="Dewar K."/>
            <person name="Wiley G.B."/>
            <person name="Macmil S.L."/>
            <person name="Roe B.A."/>
            <person name="Zeller R.W."/>
            <person name="Hastings K.E."/>
            <person name="Lemaire P."/>
            <person name="Lindquist E."/>
            <person name="Endo T."/>
            <person name="Hotta K."/>
            <person name="Inaba K."/>
        </authorList>
    </citation>
    <scope>NUCLEOTIDE SEQUENCE [LARGE SCALE GENOMIC DNA]</scope>
    <source>
        <strain evidence="14">wild type</strain>
    </source>
</reference>
<keyword evidence="5" id="KW-0479">Metal-binding</keyword>
<feature type="domain" description="Peptidase M14" evidence="13">
    <location>
        <begin position="119"/>
        <end position="411"/>
    </location>
</feature>
<dbReference type="Gene3D" id="3.40.630.10">
    <property type="entry name" value="Zn peptidases"/>
    <property type="match status" value="1"/>
</dbReference>
<dbReference type="InterPro" id="IPR036990">
    <property type="entry name" value="M14A-like_propep"/>
</dbReference>
<evidence type="ECO:0000313" key="14">
    <source>
        <dbReference type="Ensembl" id="ENSCINP00000008430.3"/>
    </source>
</evidence>
<dbReference type="SUPFAM" id="SSF54897">
    <property type="entry name" value="Protease propeptides/inhibitors"/>
    <property type="match status" value="1"/>
</dbReference>
<evidence type="ECO:0000256" key="11">
    <source>
        <dbReference type="PROSITE-ProRule" id="PRU01379"/>
    </source>
</evidence>
<dbReference type="CDD" id="cd03860">
    <property type="entry name" value="M14_CP_A-B_like"/>
    <property type="match status" value="1"/>
</dbReference>
<dbReference type="PANTHER" id="PTHR11705:SF91">
    <property type="entry name" value="FI01817P-RELATED"/>
    <property type="match status" value="1"/>
</dbReference>
<comment type="cofactor">
    <cofactor evidence="1">
        <name>Zn(2+)</name>
        <dbReference type="ChEBI" id="CHEBI:29105"/>
    </cofactor>
</comment>
<evidence type="ECO:0000259" key="13">
    <source>
        <dbReference type="PROSITE" id="PS52035"/>
    </source>
</evidence>
<evidence type="ECO:0000313" key="15">
    <source>
        <dbReference type="Proteomes" id="UP000008144"/>
    </source>
</evidence>
<keyword evidence="6 12" id="KW-0732">Signal</keyword>
<evidence type="ECO:0000256" key="12">
    <source>
        <dbReference type="SAM" id="SignalP"/>
    </source>
</evidence>
<dbReference type="InParanoid" id="F6YI37"/>
<dbReference type="GO" id="GO:0004181">
    <property type="term" value="F:metallocarboxypeptidase activity"/>
    <property type="evidence" value="ECO:0000318"/>
    <property type="project" value="GO_Central"/>
</dbReference>
<dbReference type="GO" id="GO:0005615">
    <property type="term" value="C:extracellular space"/>
    <property type="evidence" value="ECO:0000318"/>
    <property type="project" value="GO_Central"/>
</dbReference>
<evidence type="ECO:0000256" key="3">
    <source>
        <dbReference type="ARBA" id="ARBA00022645"/>
    </source>
</evidence>
<dbReference type="SUPFAM" id="SSF53187">
    <property type="entry name" value="Zn-dependent exopeptidases"/>
    <property type="match status" value="1"/>
</dbReference>
<dbReference type="Pfam" id="PF02244">
    <property type="entry name" value="Propep_M14"/>
    <property type="match status" value="1"/>
</dbReference>
<evidence type="ECO:0000256" key="5">
    <source>
        <dbReference type="ARBA" id="ARBA00022723"/>
    </source>
</evidence>
<evidence type="ECO:0000256" key="1">
    <source>
        <dbReference type="ARBA" id="ARBA00001947"/>
    </source>
</evidence>
<protein>
    <recommendedName>
        <fullName evidence="13">Peptidase M14 domain-containing protein</fullName>
    </recommendedName>
</protein>
<evidence type="ECO:0000256" key="6">
    <source>
        <dbReference type="ARBA" id="ARBA00022729"/>
    </source>
</evidence>
<reference evidence="15" key="1">
    <citation type="journal article" date="2002" name="Science">
        <title>The draft genome of Ciona intestinalis: insights into chordate and vertebrate origins.</title>
        <authorList>
            <person name="Dehal P."/>
            <person name="Satou Y."/>
            <person name="Campbell R.K."/>
            <person name="Chapman J."/>
            <person name="Degnan B."/>
            <person name="De Tomaso A."/>
            <person name="Davidson B."/>
            <person name="Di Gregorio A."/>
            <person name="Gelpke M."/>
            <person name="Goodstein D.M."/>
            <person name="Harafuji N."/>
            <person name="Hastings K.E."/>
            <person name="Ho I."/>
            <person name="Hotta K."/>
            <person name="Huang W."/>
            <person name="Kawashima T."/>
            <person name="Lemaire P."/>
            <person name="Martinez D."/>
            <person name="Meinertzhagen I.A."/>
            <person name="Necula S."/>
            <person name="Nonaka M."/>
            <person name="Putnam N."/>
            <person name="Rash S."/>
            <person name="Saiga H."/>
            <person name="Satake M."/>
            <person name="Terry A."/>
            <person name="Yamada L."/>
            <person name="Wang H.G."/>
            <person name="Awazu S."/>
            <person name="Azumi K."/>
            <person name="Boore J."/>
            <person name="Branno M."/>
            <person name="Chin-Bow S."/>
            <person name="DeSantis R."/>
            <person name="Doyle S."/>
            <person name="Francino P."/>
            <person name="Keys D.N."/>
            <person name="Haga S."/>
            <person name="Hayashi H."/>
            <person name="Hino K."/>
            <person name="Imai K.S."/>
            <person name="Inaba K."/>
            <person name="Kano S."/>
            <person name="Kobayashi K."/>
            <person name="Kobayashi M."/>
            <person name="Lee B.I."/>
            <person name="Makabe K.W."/>
            <person name="Manohar C."/>
            <person name="Matassi G."/>
            <person name="Medina M."/>
            <person name="Mochizuki Y."/>
            <person name="Mount S."/>
            <person name="Morishita T."/>
            <person name="Miura S."/>
            <person name="Nakayama A."/>
            <person name="Nishizaka S."/>
            <person name="Nomoto H."/>
            <person name="Ohta F."/>
            <person name="Oishi K."/>
            <person name="Rigoutsos I."/>
            <person name="Sano M."/>
            <person name="Sasaki A."/>
            <person name="Sasakura Y."/>
            <person name="Shoguchi E."/>
            <person name="Shin-i T."/>
            <person name="Spagnuolo A."/>
            <person name="Stainier D."/>
            <person name="Suzuki M.M."/>
            <person name="Tassy O."/>
            <person name="Takatori N."/>
            <person name="Tokuoka M."/>
            <person name="Yagi K."/>
            <person name="Yoshizaki F."/>
            <person name="Wada S."/>
            <person name="Zhang C."/>
            <person name="Hyatt P.D."/>
            <person name="Larimer F."/>
            <person name="Detter C."/>
            <person name="Doggett N."/>
            <person name="Glavina T."/>
            <person name="Hawkins T."/>
            <person name="Richardson P."/>
            <person name="Lucas S."/>
            <person name="Kohara Y."/>
            <person name="Levine M."/>
            <person name="Satoh N."/>
            <person name="Rokhsar D.S."/>
        </authorList>
    </citation>
    <scope>NUCLEOTIDE SEQUENCE [LARGE SCALE GENOMIC DNA]</scope>
</reference>
<accession>F6YI37</accession>
<evidence type="ECO:0000256" key="10">
    <source>
        <dbReference type="ARBA" id="ARBA00023157"/>
    </source>
</evidence>
<keyword evidence="9" id="KW-0482">Metalloprotease</keyword>
<name>F6YI37_CIOIN</name>
<keyword evidence="3" id="KW-0121">Carboxypeptidase</keyword>
<dbReference type="InterPro" id="IPR003146">
    <property type="entry name" value="M14A_act_pep"/>
</dbReference>
<dbReference type="Proteomes" id="UP000008144">
    <property type="component" value="Chromosome 7"/>
</dbReference>